<keyword evidence="1" id="KW-1133">Transmembrane helix</keyword>
<dbReference type="Proteomes" id="UP000001055">
    <property type="component" value="Unassembled WGS sequence"/>
</dbReference>
<keyword evidence="1" id="KW-0472">Membrane</keyword>
<organism evidence="3 4">
    <name type="scientific">Phaeosphaeria nodorum (strain SN15 / ATCC MYA-4574 / FGSC 10173)</name>
    <name type="common">Glume blotch fungus</name>
    <name type="synonym">Parastagonospora nodorum</name>
    <dbReference type="NCBI Taxonomy" id="321614"/>
    <lineage>
        <taxon>Eukaryota</taxon>
        <taxon>Fungi</taxon>
        <taxon>Dikarya</taxon>
        <taxon>Ascomycota</taxon>
        <taxon>Pezizomycotina</taxon>
        <taxon>Dothideomycetes</taxon>
        <taxon>Pleosporomycetidae</taxon>
        <taxon>Pleosporales</taxon>
        <taxon>Pleosporineae</taxon>
        <taxon>Phaeosphaeriaceae</taxon>
        <taxon>Parastagonospora</taxon>
    </lineage>
</organism>
<evidence type="ECO:0000256" key="1">
    <source>
        <dbReference type="SAM" id="Phobius"/>
    </source>
</evidence>
<protein>
    <recommendedName>
        <fullName evidence="2">DUF6536 domain-containing protein</fullName>
    </recommendedName>
</protein>
<evidence type="ECO:0000313" key="4">
    <source>
        <dbReference type="Proteomes" id="UP000001055"/>
    </source>
</evidence>
<dbReference type="InterPro" id="IPR046623">
    <property type="entry name" value="DUF6536"/>
</dbReference>
<evidence type="ECO:0000259" key="2">
    <source>
        <dbReference type="Pfam" id="PF20163"/>
    </source>
</evidence>
<dbReference type="VEuPathDB" id="FungiDB:JI435_040860"/>
<dbReference type="EMBL" id="CH445330">
    <property type="protein sequence ID" value="EAT87846.1"/>
    <property type="molecule type" value="Genomic_DNA"/>
</dbReference>
<reference evidence="4" key="1">
    <citation type="journal article" date="2007" name="Plant Cell">
        <title>Dothideomycete-plant interactions illuminated by genome sequencing and EST analysis of the wheat pathogen Stagonospora nodorum.</title>
        <authorList>
            <person name="Hane J.K."/>
            <person name="Lowe R.G."/>
            <person name="Solomon P.S."/>
            <person name="Tan K.C."/>
            <person name="Schoch C.L."/>
            <person name="Spatafora J.W."/>
            <person name="Crous P.W."/>
            <person name="Kodira C."/>
            <person name="Birren B.W."/>
            <person name="Galagan J.E."/>
            <person name="Torriani S.F."/>
            <person name="McDonald B.A."/>
            <person name="Oliver R.P."/>
        </authorList>
    </citation>
    <scope>NUCLEOTIDE SEQUENCE [LARGE SCALE GENOMIC DNA]</scope>
    <source>
        <strain evidence="4">SN15 / ATCC MYA-4574 / FGSC 10173</strain>
    </source>
</reference>
<sequence>MYSKEYPTAPEDELREWLPSSRSLLGSQIAMSLQEQRYTRSGDGPEASLYMLPHTSSSHLSSINTTYEIPSSQLASLDFTATRHTYTTHGSWTELEDLARAATRSVAKTRFHGWRMGMILGCLLSSPTRNDIDKAHAKSEHLDIGVLSMRNLARIPKRRLFLFIIMALSSIPIHLFYNSAVFYIGANNQYDIQVVQVDSEAYHSVLRRSIDGSDFEEISDTGWVRAYDNSLVSFGTLVLVVDEYRSEIERITLTGYPEKWPNVTTTTATDWDTGNVTWNMTEPLLFSIRVQTLFDLDASSRRWINLKKEEQVTGPRGDLPRLSLTFMIIVIVCNVTKLSTMLWIVSVERKDYIVTLGDGAASFLETPDPSTERLCVLSKPRTCSRN</sequence>
<dbReference type="PANTHER" id="PTHR35395:SF1">
    <property type="entry name" value="DUF6536 DOMAIN-CONTAINING PROTEIN"/>
    <property type="match status" value="1"/>
</dbReference>
<dbReference type="STRING" id="321614.Q0UVX8"/>
<dbReference type="PANTHER" id="PTHR35395">
    <property type="entry name" value="DUF6536 DOMAIN-CONTAINING PROTEIN"/>
    <property type="match status" value="1"/>
</dbReference>
<feature type="transmembrane region" description="Helical" evidence="1">
    <location>
        <begin position="160"/>
        <end position="177"/>
    </location>
</feature>
<name>Q0UVX8_PHANO</name>
<dbReference type="GeneID" id="5972054"/>
<accession>Q0UVX8</accession>
<dbReference type="RefSeq" id="XP_001794513.1">
    <property type="nucleotide sequence ID" value="XM_001794461.1"/>
</dbReference>
<dbReference type="KEGG" id="pno:SNOG_04086"/>
<dbReference type="OMA" id="TISRWNT"/>
<proteinExistence type="predicted"/>
<feature type="domain" description="DUF6536" evidence="2">
    <location>
        <begin position="123"/>
        <end position="197"/>
    </location>
</feature>
<gene>
    <name evidence="3" type="ORF">SNOG_04086</name>
</gene>
<feature type="transmembrane region" description="Helical" evidence="1">
    <location>
        <begin position="324"/>
        <end position="345"/>
    </location>
</feature>
<dbReference type="Pfam" id="PF20163">
    <property type="entry name" value="DUF6536"/>
    <property type="match status" value="1"/>
</dbReference>
<evidence type="ECO:0000313" key="3">
    <source>
        <dbReference type="EMBL" id="EAT87846.1"/>
    </source>
</evidence>
<dbReference type="AlphaFoldDB" id="Q0UVX8"/>
<dbReference type="InParanoid" id="Q0UVX8"/>
<keyword evidence="1" id="KW-0812">Transmembrane</keyword>